<keyword evidence="1" id="KW-1133">Transmembrane helix</keyword>
<name>A0A067M6Q9_BOTB1</name>
<evidence type="ECO:0000256" key="1">
    <source>
        <dbReference type="SAM" id="Phobius"/>
    </source>
</evidence>
<keyword evidence="4" id="KW-1185">Reference proteome</keyword>
<dbReference type="SUPFAM" id="SSF53474">
    <property type="entry name" value="alpha/beta-Hydrolases"/>
    <property type="match status" value="1"/>
</dbReference>
<gene>
    <name evidence="3" type="ORF">BOTBODRAFT_114438</name>
</gene>
<keyword evidence="1" id="KW-0472">Membrane</keyword>
<dbReference type="STRING" id="930990.A0A067M6Q9"/>
<proteinExistence type="predicted"/>
<keyword evidence="1" id="KW-0812">Transmembrane</keyword>
<sequence>MEAPPNRGFLAHAHTFLVCFGGLYALFLVPLATPVFQRNVVYLHNVRWPINANFNLPEKYGLPPFKTVNFNMTTSDDVRLGAWLVLSDQFYQSHTASAVPTVPFTDAEVQQALTAHPTVLFFHGNAGNRAFGFRVASYSALSSRGANVLVIDYRGFGDSEGYPSKEGLGKDARAAWDWLSQRGVEPQNVLIMGHSLGTAVSSMLAAELSSEQITPRGLVLAAPFTSMFELVETYSFGGVVPVLGPMRTFPWVMRFIKRFIQHPFDTASIITTVKSPILLVHAKDDSEIIPTHSSNLFSALLEPHLPPFPFTPKELLDPSFTQSRWSEIQDVSQRRKAATEQLVKNAEVEGLGQLREFEREGAGKVVHLETIRGGHNDVVNLEGVIDLLEKETSFGRLSV</sequence>
<dbReference type="EMBL" id="KL198058">
    <property type="protein sequence ID" value="KDQ11453.1"/>
    <property type="molecule type" value="Genomic_DNA"/>
</dbReference>
<dbReference type="GO" id="GO:0047372">
    <property type="term" value="F:monoacylglycerol lipase activity"/>
    <property type="evidence" value="ECO:0007669"/>
    <property type="project" value="TreeGrafter"/>
</dbReference>
<feature type="domain" description="AB hydrolase-1" evidence="2">
    <location>
        <begin position="117"/>
        <end position="230"/>
    </location>
</feature>
<dbReference type="HOGENOM" id="CLU_029375_3_2_1"/>
<evidence type="ECO:0000313" key="4">
    <source>
        <dbReference type="Proteomes" id="UP000027195"/>
    </source>
</evidence>
<dbReference type="Gene3D" id="3.40.50.1820">
    <property type="entry name" value="alpha/beta hydrolase"/>
    <property type="match status" value="1"/>
</dbReference>
<dbReference type="OrthoDB" id="446723at2759"/>
<dbReference type="PANTHER" id="PTHR12277">
    <property type="entry name" value="ALPHA/BETA HYDROLASE DOMAIN-CONTAINING PROTEIN"/>
    <property type="match status" value="1"/>
</dbReference>
<evidence type="ECO:0000313" key="3">
    <source>
        <dbReference type="EMBL" id="KDQ11453.1"/>
    </source>
</evidence>
<dbReference type="GO" id="GO:0005789">
    <property type="term" value="C:endoplasmic reticulum membrane"/>
    <property type="evidence" value="ECO:0007669"/>
    <property type="project" value="TreeGrafter"/>
</dbReference>
<dbReference type="PANTHER" id="PTHR12277:SF194">
    <property type="entry name" value="FI04476P"/>
    <property type="match status" value="1"/>
</dbReference>
<accession>A0A067M6Q9</accession>
<dbReference type="Proteomes" id="UP000027195">
    <property type="component" value="Unassembled WGS sequence"/>
</dbReference>
<dbReference type="GO" id="GO:0006660">
    <property type="term" value="P:phosphatidylserine catabolic process"/>
    <property type="evidence" value="ECO:0007669"/>
    <property type="project" value="TreeGrafter"/>
</dbReference>
<dbReference type="Pfam" id="PF00561">
    <property type="entry name" value="Abhydrolase_1"/>
    <property type="match status" value="1"/>
</dbReference>
<dbReference type="GO" id="GO:0052651">
    <property type="term" value="P:monoacylglycerol catabolic process"/>
    <property type="evidence" value="ECO:0007669"/>
    <property type="project" value="TreeGrafter"/>
</dbReference>
<dbReference type="InterPro" id="IPR000073">
    <property type="entry name" value="AB_hydrolase_1"/>
</dbReference>
<dbReference type="AlphaFoldDB" id="A0A067M6Q9"/>
<organism evidence="3 4">
    <name type="scientific">Botryobasidium botryosum (strain FD-172 SS1)</name>
    <dbReference type="NCBI Taxonomy" id="930990"/>
    <lineage>
        <taxon>Eukaryota</taxon>
        <taxon>Fungi</taxon>
        <taxon>Dikarya</taxon>
        <taxon>Basidiomycota</taxon>
        <taxon>Agaricomycotina</taxon>
        <taxon>Agaricomycetes</taxon>
        <taxon>Cantharellales</taxon>
        <taxon>Botryobasidiaceae</taxon>
        <taxon>Botryobasidium</taxon>
    </lineage>
</organism>
<reference evidence="4" key="1">
    <citation type="journal article" date="2014" name="Proc. Natl. Acad. Sci. U.S.A.">
        <title>Extensive sampling of basidiomycete genomes demonstrates inadequacy of the white-rot/brown-rot paradigm for wood decay fungi.</title>
        <authorList>
            <person name="Riley R."/>
            <person name="Salamov A.A."/>
            <person name="Brown D.W."/>
            <person name="Nagy L.G."/>
            <person name="Floudas D."/>
            <person name="Held B.W."/>
            <person name="Levasseur A."/>
            <person name="Lombard V."/>
            <person name="Morin E."/>
            <person name="Otillar R."/>
            <person name="Lindquist E.A."/>
            <person name="Sun H."/>
            <person name="LaButti K.M."/>
            <person name="Schmutz J."/>
            <person name="Jabbour D."/>
            <person name="Luo H."/>
            <person name="Baker S.E."/>
            <person name="Pisabarro A.G."/>
            <person name="Walton J.D."/>
            <person name="Blanchette R.A."/>
            <person name="Henrissat B."/>
            <person name="Martin F."/>
            <person name="Cullen D."/>
            <person name="Hibbett D.S."/>
            <person name="Grigoriev I.V."/>
        </authorList>
    </citation>
    <scope>NUCLEOTIDE SEQUENCE [LARGE SCALE GENOMIC DNA]</scope>
    <source>
        <strain evidence="4">FD-172 SS1</strain>
    </source>
</reference>
<feature type="transmembrane region" description="Helical" evidence="1">
    <location>
        <begin position="9"/>
        <end position="32"/>
    </location>
</feature>
<dbReference type="GO" id="GO:0004622">
    <property type="term" value="F:phosphatidylcholine lysophospholipase activity"/>
    <property type="evidence" value="ECO:0007669"/>
    <property type="project" value="TreeGrafter"/>
</dbReference>
<evidence type="ECO:0000259" key="2">
    <source>
        <dbReference type="Pfam" id="PF00561"/>
    </source>
</evidence>
<dbReference type="InterPro" id="IPR029058">
    <property type="entry name" value="AB_hydrolase_fold"/>
</dbReference>
<dbReference type="InParanoid" id="A0A067M6Q9"/>
<protein>
    <recommendedName>
        <fullName evidence="2">AB hydrolase-1 domain-containing protein</fullName>
    </recommendedName>
</protein>